<sequence length="558" mass="62117">MENSLVAALVTGAKPFTELTPIAFTPCGPPVDARGIGSPNWSTLLPQLDFPTFDGSNPKIWKKCENFFEIYGVPSVMWVKLATMNFNGSAAFWLHTMYAILVNSSWSELCLAVCNWFEREHHSQLIRQFFHMKQYGSVTEYVEQFDSLVHQLLAHDSSMQQIVITNRFVDGLKEDIRSAVLMQRPLDLDTACSLAILQEEILGGSSRKEIRRSDTLSGRNSGRNSHYSGFPSIPAAVNYSGSAMKNSPGDGGHPSDDKRQLDPTKEVTSQPAGTKFAALMAYRKAKGLCYKCGSRWQPGHKCATNVPLHVVEELWQLVQDSTVQSTLPAQTTDSDSTEDLRVVSLAAVNGQEAFKTIRFWSTVNKKEAVVLADSGSSRNFISELMASSMPSGQELSLPIKVRVANGTVLTCTHEIQKCPIWINGHCFTVDLKILPLKCYDIILGIDWLEEFSPMEVHWKDKWMSFVHTGAKITLQGIVPDLTDCTSIAAGQLEQLLRKDELWCILQLYAVHSNDNEGTSAWPEDINQLISQFSDLFAEPKELPPKWPYDHSIPLIAGA</sequence>
<accession>A0A3L6Q3U8</accession>
<organism evidence="3 4">
    <name type="scientific">Panicum miliaceum</name>
    <name type="common">Proso millet</name>
    <name type="synonym">Broomcorn millet</name>
    <dbReference type="NCBI Taxonomy" id="4540"/>
    <lineage>
        <taxon>Eukaryota</taxon>
        <taxon>Viridiplantae</taxon>
        <taxon>Streptophyta</taxon>
        <taxon>Embryophyta</taxon>
        <taxon>Tracheophyta</taxon>
        <taxon>Spermatophyta</taxon>
        <taxon>Magnoliopsida</taxon>
        <taxon>Liliopsida</taxon>
        <taxon>Poales</taxon>
        <taxon>Poaceae</taxon>
        <taxon>PACMAD clade</taxon>
        <taxon>Panicoideae</taxon>
        <taxon>Panicodae</taxon>
        <taxon>Paniceae</taxon>
        <taxon>Panicinae</taxon>
        <taxon>Panicum</taxon>
        <taxon>Panicum sect. Panicum</taxon>
    </lineage>
</organism>
<evidence type="ECO:0000313" key="3">
    <source>
        <dbReference type="EMBL" id="RLM69686.1"/>
    </source>
</evidence>
<dbReference type="InterPro" id="IPR005162">
    <property type="entry name" value="Retrotrans_gag_dom"/>
</dbReference>
<evidence type="ECO:0000313" key="4">
    <source>
        <dbReference type="Proteomes" id="UP000275267"/>
    </source>
</evidence>
<dbReference type="SUPFAM" id="SSF50630">
    <property type="entry name" value="Acid proteases"/>
    <property type="match status" value="1"/>
</dbReference>
<proteinExistence type="predicted"/>
<dbReference type="EMBL" id="PQIB02000014">
    <property type="protein sequence ID" value="RLM69686.1"/>
    <property type="molecule type" value="Genomic_DNA"/>
</dbReference>
<reference evidence="4" key="1">
    <citation type="journal article" date="2019" name="Nat. Commun.">
        <title>The genome of broomcorn millet.</title>
        <authorList>
            <person name="Zou C."/>
            <person name="Miki D."/>
            <person name="Li D."/>
            <person name="Tang Q."/>
            <person name="Xiao L."/>
            <person name="Rajput S."/>
            <person name="Deng P."/>
            <person name="Jia W."/>
            <person name="Huang R."/>
            <person name="Zhang M."/>
            <person name="Sun Y."/>
            <person name="Hu J."/>
            <person name="Fu X."/>
            <person name="Schnable P.S."/>
            <person name="Li F."/>
            <person name="Zhang H."/>
            <person name="Feng B."/>
            <person name="Zhu X."/>
            <person name="Liu R."/>
            <person name="Schnable J.C."/>
            <person name="Zhu J.-K."/>
            <person name="Zhang H."/>
        </authorList>
    </citation>
    <scope>NUCLEOTIDE SEQUENCE [LARGE SCALE GENOMIC DNA]</scope>
</reference>
<dbReference type="AlphaFoldDB" id="A0A3L6Q3U8"/>
<dbReference type="CDD" id="cd00303">
    <property type="entry name" value="retropepsin_like"/>
    <property type="match status" value="1"/>
</dbReference>
<gene>
    <name evidence="3" type="ORF">C2845_PM17G07550</name>
</gene>
<dbReference type="Pfam" id="PF03732">
    <property type="entry name" value="Retrotrans_gag"/>
    <property type="match status" value="1"/>
</dbReference>
<name>A0A3L6Q3U8_PANMI</name>
<comment type="caution">
    <text evidence="3">The sequence shown here is derived from an EMBL/GenBank/DDBJ whole genome shotgun (WGS) entry which is preliminary data.</text>
</comment>
<keyword evidence="4" id="KW-1185">Reference proteome</keyword>
<dbReference type="OrthoDB" id="696334at2759"/>
<dbReference type="Pfam" id="PF08284">
    <property type="entry name" value="RVP_2"/>
    <property type="match status" value="1"/>
</dbReference>
<dbReference type="InterPro" id="IPR021109">
    <property type="entry name" value="Peptidase_aspartic_dom_sf"/>
</dbReference>
<dbReference type="PANTHER" id="PTHR15503">
    <property type="entry name" value="LDOC1 RELATED"/>
    <property type="match status" value="1"/>
</dbReference>
<evidence type="ECO:0000256" key="1">
    <source>
        <dbReference type="SAM" id="MobiDB-lite"/>
    </source>
</evidence>
<dbReference type="Proteomes" id="UP000275267">
    <property type="component" value="Unassembled WGS sequence"/>
</dbReference>
<protein>
    <recommendedName>
        <fullName evidence="2">Retrotransposon gag domain-containing protein</fullName>
    </recommendedName>
</protein>
<feature type="compositionally biased region" description="Polar residues" evidence="1">
    <location>
        <begin position="215"/>
        <end position="227"/>
    </location>
</feature>
<dbReference type="PANTHER" id="PTHR15503:SF22">
    <property type="entry name" value="TRANSPOSON TY3-I GAG POLYPROTEIN"/>
    <property type="match status" value="1"/>
</dbReference>
<feature type="domain" description="Retrotransposon gag" evidence="2">
    <location>
        <begin position="80"/>
        <end position="174"/>
    </location>
</feature>
<dbReference type="STRING" id="4540.A0A3L6Q3U8"/>
<feature type="region of interest" description="Disordered" evidence="1">
    <location>
        <begin position="208"/>
        <end position="270"/>
    </location>
</feature>
<evidence type="ECO:0000259" key="2">
    <source>
        <dbReference type="Pfam" id="PF03732"/>
    </source>
</evidence>
<feature type="compositionally biased region" description="Basic and acidic residues" evidence="1">
    <location>
        <begin position="253"/>
        <end position="265"/>
    </location>
</feature>
<dbReference type="InterPro" id="IPR032567">
    <property type="entry name" value="RTL1-rel"/>
</dbReference>
<dbReference type="Gene3D" id="2.40.70.10">
    <property type="entry name" value="Acid Proteases"/>
    <property type="match status" value="1"/>
</dbReference>